<protein>
    <submittedName>
        <fullName evidence="3">Uncharacterized protein</fullName>
    </submittedName>
</protein>
<organism evidence="2 3">
    <name type="scientific">Parascaris univalens</name>
    <name type="common">Nematode worm</name>
    <dbReference type="NCBI Taxonomy" id="6257"/>
    <lineage>
        <taxon>Eukaryota</taxon>
        <taxon>Metazoa</taxon>
        <taxon>Ecdysozoa</taxon>
        <taxon>Nematoda</taxon>
        <taxon>Chromadorea</taxon>
        <taxon>Rhabditida</taxon>
        <taxon>Spirurina</taxon>
        <taxon>Ascaridomorpha</taxon>
        <taxon>Ascaridoidea</taxon>
        <taxon>Ascarididae</taxon>
        <taxon>Parascaris</taxon>
    </lineage>
</organism>
<evidence type="ECO:0000256" key="1">
    <source>
        <dbReference type="SAM" id="MobiDB-lite"/>
    </source>
</evidence>
<sequence length="411" mass="45643">NCFPLAAHMKPNKATEQHSVVQNTPSDKYSSTTTSERRLLAGTTLIAPELQEIDIVLRELSVDEIRRFIGTTQSVPAEEAPSAHCSQQGEEKKLTDEPEVSKTEENEISSGVDEASVHEGVDQGEHEIMASPPQAEVMLAPEPSGKESKESAIEVGEVNEEGLVEDIFRGDSNTSKSGGGGLVDAILAMIGKLPLSETNADADSLNLMRYRKREPQFDEGVEEFTAVVDDKRVAEVVKAANQEMINRIIQKCSATRLAIEPNKPFTPMDDSTSFMEALKRPPSSSVPITVPIKQRKGDKGPPLRRTKCRYCGGNLRAIDKHRDDGKFALECRKRECLRFNGFTDDRSLIQSLKKPKSEYGWYLSNPMRIYYQLRPKDEVDVEDEPPPKKTVATEKAIMVRCPGQKRLCLLA</sequence>
<proteinExistence type="predicted"/>
<name>A0A915AHQ0_PARUN</name>
<keyword evidence="2" id="KW-1185">Reference proteome</keyword>
<evidence type="ECO:0000313" key="3">
    <source>
        <dbReference type="WBParaSite" id="PgR006_g074_t01"/>
    </source>
</evidence>
<feature type="compositionally biased region" description="Low complexity" evidence="1">
    <location>
        <begin position="281"/>
        <end position="292"/>
    </location>
</feature>
<feature type="region of interest" description="Disordered" evidence="1">
    <location>
        <begin position="1"/>
        <end position="34"/>
    </location>
</feature>
<feature type="compositionally biased region" description="Polar residues" evidence="1">
    <location>
        <begin position="17"/>
        <end position="34"/>
    </location>
</feature>
<dbReference type="AlphaFoldDB" id="A0A915AHQ0"/>
<feature type="region of interest" description="Disordered" evidence="1">
    <location>
        <begin position="73"/>
        <end position="116"/>
    </location>
</feature>
<feature type="compositionally biased region" description="Basic and acidic residues" evidence="1">
    <location>
        <begin position="89"/>
        <end position="105"/>
    </location>
</feature>
<feature type="region of interest" description="Disordered" evidence="1">
    <location>
        <begin position="276"/>
        <end position="303"/>
    </location>
</feature>
<dbReference type="WBParaSite" id="PgR006_g074_t01">
    <property type="protein sequence ID" value="PgR006_g074_t01"/>
    <property type="gene ID" value="PgR006_g074"/>
</dbReference>
<accession>A0A915AHQ0</accession>
<evidence type="ECO:0000313" key="2">
    <source>
        <dbReference type="Proteomes" id="UP000887569"/>
    </source>
</evidence>
<reference evidence="3" key="1">
    <citation type="submission" date="2022-11" db="UniProtKB">
        <authorList>
            <consortium name="WormBaseParasite"/>
        </authorList>
    </citation>
    <scope>IDENTIFICATION</scope>
</reference>
<dbReference type="Proteomes" id="UP000887569">
    <property type="component" value="Unplaced"/>
</dbReference>